<accession>A0A139I9H5</accession>
<evidence type="ECO:0000256" key="4">
    <source>
        <dbReference type="SAM" id="SignalP"/>
    </source>
</evidence>
<keyword evidence="3" id="KW-0812">Transmembrane</keyword>
<dbReference type="PANTHER" id="PTHR47966:SF65">
    <property type="entry name" value="ASPARTIC-TYPE ENDOPEPTIDASE"/>
    <property type="match status" value="1"/>
</dbReference>
<name>A0A139I9H5_9PEZI</name>
<organism evidence="6 7">
    <name type="scientific">Pseudocercospora musae</name>
    <dbReference type="NCBI Taxonomy" id="113226"/>
    <lineage>
        <taxon>Eukaryota</taxon>
        <taxon>Fungi</taxon>
        <taxon>Dikarya</taxon>
        <taxon>Ascomycota</taxon>
        <taxon>Pezizomycotina</taxon>
        <taxon>Dothideomycetes</taxon>
        <taxon>Dothideomycetidae</taxon>
        <taxon>Mycosphaerellales</taxon>
        <taxon>Mycosphaerellaceae</taxon>
        <taxon>Pseudocercospora</taxon>
    </lineage>
</organism>
<feature type="region of interest" description="Disordered" evidence="2">
    <location>
        <begin position="504"/>
        <end position="529"/>
    </location>
</feature>
<dbReference type="Proteomes" id="UP000073492">
    <property type="component" value="Unassembled WGS sequence"/>
</dbReference>
<dbReference type="GO" id="GO:0004190">
    <property type="term" value="F:aspartic-type endopeptidase activity"/>
    <property type="evidence" value="ECO:0007669"/>
    <property type="project" value="InterPro"/>
</dbReference>
<feature type="region of interest" description="Disordered" evidence="2">
    <location>
        <begin position="564"/>
        <end position="589"/>
    </location>
</feature>
<dbReference type="PROSITE" id="PS51767">
    <property type="entry name" value="PEPTIDASE_A1"/>
    <property type="match status" value="1"/>
</dbReference>
<dbReference type="GO" id="GO:0006508">
    <property type="term" value="P:proteolysis"/>
    <property type="evidence" value="ECO:0007669"/>
    <property type="project" value="InterPro"/>
</dbReference>
<dbReference type="Gene3D" id="2.40.70.10">
    <property type="entry name" value="Acid Proteases"/>
    <property type="match status" value="2"/>
</dbReference>
<dbReference type="EMBL" id="LFZO01000217">
    <property type="protein sequence ID" value="KXT11182.1"/>
    <property type="molecule type" value="Genomic_DNA"/>
</dbReference>
<comment type="caution">
    <text evidence="6">The sequence shown here is derived from an EMBL/GenBank/DDBJ whole genome shotgun (WGS) entry which is preliminary data.</text>
</comment>
<sequence>MYLAFLILLIPALTHGLLELSMSRTNANPSLRHGSYCRESDERFDKRDTIASNVFNNLDWQPGGSYYINVTVGSPPQNQTVFLSTASSDTFFNSFSVSACQPGHTDAIQACGGGSFHAVDSDTYQEISRAPAFNTSFVDGSWAVGPLASDVIGIGDVALSNAHFGIAETFESPYGASFGFLALGYYNNEAVDNSAYPNIIESMVQAGAINSRLFSIHLGSTADASGSILFGGVDTSKYVGNLGIVNILSTSSSLTFFDTRISDAEVNINDHTYPLWSSGNNGQDTYYNSSDARTETSLDPASSGWFLPQDLYDAHIQPHFSFVDQNGLCICDYANSNDTITLTFDSQVSVKFDTSELIVPLFNSTTGERLRFVNGTEACVFSISGTSGPYTMGNNMLKNMYVVFDMDNGQLGIAQALLGNTGPSNVTEVPAGPDGLLKAAVNVRTAPTNTNIVPTRFPGTATPTVSTLPTPLGTASGIDAVPLSAQVSLSTTIGPPASFLGTFTSTATGTSTNSAKPSSPSNPGPKRSSHVGAIAGGVVGGLAGLALIGGAAFLLLRKRKQANPVGKRGSPYETQQSAPMVQQQRNAML</sequence>
<proteinExistence type="inferred from homology"/>
<feature type="domain" description="Peptidase A1" evidence="5">
    <location>
        <begin position="66"/>
        <end position="414"/>
    </location>
</feature>
<dbReference type="InterPro" id="IPR021109">
    <property type="entry name" value="Peptidase_aspartic_dom_sf"/>
</dbReference>
<feature type="transmembrane region" description="Helical" evidence="3">
    <location>
        <begin position="531"/>
        <end position="556"/>
    </location>
</feature>
<evidence type="ECO:0000313" key="6">
    <source>
        <dbReference type="EMBL" id="KXT11182.1"/>
    </source>
</evidence>
<dbReference type="SUPFAM" id="SSF50630">
    <property type="entry name" value="Acid proteases"/>
    <property type="match status" value="1"/>
</dbReference>
<dbReference type="InterPro" id="IPR001461">
    <property type="entry name" value="Aspartic_peptidase_A1"/>
</dbReference>
<evidence type="ECO:0000313" key="7">
    <source>
        <dbReference type="Proteomes" id="UP000073492"/>
    </source>
</evidence>
<dbReference type="OrthoDB" id="191139at2759"/>
<dbReference type="STRING" id="113226.A0A139I9H5"/>
<dbReference type="InterPro" id="IPR033121">
    <property type="entry name" value="PEPTIDASE_A1"/>
</dbReference>
<evidence type="ECO:0000256" key="1">
    <source>
        <dbReference type="ARBA" id="ARBA00007447"/>
    </source>
</evidence>
<dbReference type="PANTHER" id="PTHR47966">
    <property type="entry name" value="BETA-SITE APP-CLEAVING ENZYME, ISOFORM A-RELATED"/>
    <property type="match status" value="1"/>
</dbReference>
<protein>
    <recommendedName>
        <fullName evidence="5">Peptidase A1 domain-containing protein</fullName>
    </recommendedName>
</protein>
<feature type="signal peptide" evidence="4">
    <location>
        <begin position="1"/>
        <end position="16"/>
    </location>
</feature>
<keyword evidence="3" id="KW-1133">Transmembrane helix</keyword>
<keyword evidence="3" id="KW-0472">Membrane</keyword>
<reference evidence="6 7" key="1">
    <citation type="submission" date="2015-07" db="EMBL/GenBank/DDBJ databases">
        <title>Comparative genomics of the Sigatoka disease complex on banana suggests a link between parallel evolutionary changes in Pseudocercospora fijiensis and Pseudocercospora eumusae and increased virulence on the banana host.</title>
        <authorList>
            <person name="Chang T.-C."/>
            <person name="Salvucci A."/>
            <person name="Crous P.W."/>
            <person name="Stergiopoulos I."/>
        </authorList>
    </citation>
    <scope>NUCLEOTIDE SEQUENCE [LARGE SCALE GENOMIC DNA]</scope>
    <source>
        <strain evidence="6 7">CBS 116634</strain>
    </source>
</reference>
<dbReference type="AlphaFoldDB" id="A0A139I9H5"/>
<dbReference type="EMBL" id="LFZO01000217">
    <property type="protein sequence ID" value="KXT11181.1"/>
    <property type="molecule type" value="Genomic_DNA"/>
</dbReference>
<keyword evidence="7" id="KW-1185">Reference proteome</keyword>
<gene>
    <name evidence="6" type="ORF">AC579_6863</name>
</gene>
<evidence type="ECO:0000259" key="5">
    <source>
        <dbReference type="PROSITE" id="PS51767"/>
    </source>
</evidence>
<feature type="chain" id="PRO_5007807017" description="Peptidase A1 domain-containing protein" evidence="4">
    <location>
        <begin position="17"/>
        <end position="589"/>
    </location>
</feature>
<evidence type="ECO:0000256" key="3">
    <source>
        <dbReference type="SAM" id="Phobius"/>
    </source>
</evidence>
<dbReference type="PRINTS" id="PR00792">
    <property type="entry name" value="PEPSIN"/>
</dbReference>
<keyword evidence="4" id="KW-0732">Signal</keyword>
<feature type="compositionally biased region" description="Polar residues" evidence="2">
    <location>
        <begin position="572"/>
        <end position="589"/>
    </location>
</feature>
<evidence type="ECO:0000256" key="2">
    <source>
        <dbReference type="SAM" id="MobiDB-lite"/>
    </source>
</evidence>
<dbReference type="Pfam" id="PF00026">
    <property type="entry name" value="Asp"/>
    <property type="match status" value="1"/>
</dbReference>
<comment type="similarity">
    <text evidence="1">Belongs to the peptidase A1 family.</text>
</comment>